<dbReference type="SMART" id="SM00530">
    <property type="entry name" value="HTH_XRE"/>
    <property type="match status" value="1"/>
</dbReference>
<protein>
    <recommendedName>
        <fullName evidence="1">HTH cro/C1-type domain-containing protein</fullName>
    </recommendedName>
</protein>
<dbReference type="SUPFAM" id="SSF47413">
    <property type="entry name" value="lambda repressor-like DNA-binding domains"/>
    <property type="match status" value="1"/>
</dbReference>
<gene>
    <name evidence="2" type="ORF">F130042H8_10550</name>
</gene>
<dbReference type="EMBL" id="BAABXL010000001">
    <property type="protein sequence ID" value="GAA6267995.1"/>
    <property type="molecule type" value="Genomic_DNA"/>
</dbReference>
<dbReference type="Gene3D" id="1.10.260.40">
    <property type="entry name" value="lambda repressor-like DNA-binding domains"/>
    <property type="match status" value="1"/>
</dbReference>
<evidence type="ECO:0000313" key="2">
    <source>
        <dbReference type="EMBL" id="GAA6267995.1"/>
    </source>
</evidence>
<name>A0ABQ0AVE1_9FIRM</name>
<evidence type="ECO:0000259" key="1">
    <source>
        <dbReference type="PROSITE" id="PS50943"/>
    </source>
</evidence>
<dbReference type="Proteomes" id="UP001600894">
    <property type="component" value="Unassembled WGS sequence"/>
</dbReference>
<dbReference type="PROSITE" id="PS50943">
    <property type="entry name" value="HTH_CROC1"/>
    <property type="match status" value="1"/>
</dbReference>
<sequence length="99" mass="11395">MRKITTSEQKNIIGCRVRQLRMARKLTQDELAAKLQVNGYNFSKLTILRIELGKRLVTDIELKGLCEFFETDPNSILDYDLQSGQKTASASKESLNRRF</sequence>
<accession>A0ABQ0AVE1</accession>
<keyword evidence="3" id="KW-1185">Reference proteome</keyword>
<proteinExistence type="predicted"/>
<feature type="domain" description="HTH cro/C1-type" evidence="1">
    <location>
        <begin position="17"/>
        <end position="76"/>
    </location>
</feature>
<evidence type="ECO:0000313" key="3">
    <source>
        <dbReference type="Proteomes" id="UP001600894"/>
    </source>
</evidence>
<dbReference type="RefSeq" id="WP_176255607.1">
    <property type="nucleotide sequence ID" value="NZ_BAABXL010000001.1"/>
</dbReference>
<dbReference type="CDD" id="cd00093">
    <property type="entry name" value="HTH_XRE"/>
    <property type="match status" value="1"/>
</dbReference>
<dbReference type="Pfam" id="PF13560">
    <property type="entry name" value="HTH_31"/>
    <property type="match status" value="1"/>
</dbReference>
<organism evidence="2 3">
    <name type="scientific">Enterocloster alcoholdehydrogenati</name>
    <dbReference type="NCBI Taxonomy" id="2547410"/>
    <lineage>
        <taxon>Bacteria</taxon>
        <taxon>Bacillati</taxon>
        <taxon>Bacillota</taxon>
        <taxon>Clostridia</taxon>
        <taxon>Lachnospirales</taxon>
        <taxon>Lachnospiraceae</taxon>
        <taxon>Enterocloster</taxon>
    </lineage>
</organism>
<comment type="caution">
    <text evidence="2">The sequence shown here is derived from an EMBL/GenBank/DDBJ whole genome shotgun (WGS) entry which is preliminary data.</text>
</comment>
<dbReference type="InterPro" id="IPR001387">
    <property type="entry name" value="Cro/C1-type_HTH"/>
</dbReference>
<reference evidence="2 3" key="1">
    <citation type="submission" date="2024-04" db="EMBL/GenBank/DDBJ databases">
        <title>Defined microbial consortia suppress multidrug-resistant proinflammatory Enterobacteriaceae via ecological control.</title>
        <authorList>
            <person name="Furuichi M."/>
            <person name="Kawaguchi T."/>
            <person name="Pust M."/>
            <person name="Yasuma K."/>
            <person name="Plichta D."/>
            <person name="Hasegawa N."/>
            <person name="Ohya T."/>
            <person name="Bhattarai S."/>
            <person name="Sasajima S."/>
            <person name="Aoto Y."/>
            <person name="Tuganbaev T."/>
            <person name="Yaginuma M."/>
            <person name="Ueda M."/>
            <person name="Okahashi N."/>
            <person name="Amafuji K."/>
            <person name="Kiridooshi Y."/>
            <person name="Sugita K."/>
            <person name="Strazar M."/>
            <person name="Skelly A."/>
            <person name="Suda W."/>
            <person name="Hattori M."/>
            <person name="Nakamoto N."/>
            <person name="Caballero S."/>
            <person name="Norman J."/>
            <person name="Olle B."/>
            <person name="Tanoue T."/>
            <person name="Arita M."/>
            <person name="Bucci V."/>
            <person name="Atarashi K."/>
            <person name="Xavier R."/>
            <person name="Honda K."/>
        </authorList>
    </citation>
    <scope>NUCLEOTIDE SEQUENCE [LARGE SCALE GENOMIC DNA]</scope>
    <source>
        <strain evidence="3">f13</strain>
    </source>
</reference>
<dbReference type="InterPro" id="IPR010982">
    <property type="entry name" value="Lambda_DNA-bd_dom_sf"/>
</dbReference>